<evidence type="ECO:0000313" key="2">
    <source>
        <dbReference type="Proteomes" id="UP000230551"/>
    </source>
</evidence>
<proteinExistence type="predicted"/>
<dbReference type="CDD" id="cd00085">
    <property type="entry name" value="HNHc"/>
    <property type="match status" value="1"/>
</dbReference>
<reference evidence="1 2" key="1">
    <citation type="journal article" date="2017" name="Infect. Genet. Evol.">
        <title>The new phylogeny of the genus Mycobacterium: The old and the news.</title>
        <authorList>
            <person name="Tortoli E."/>
            <person name="Fedrizzi T."/>
            <person name="Meehan C.J."/>
            <person name="Trovato A."/>
            <person name="Grottola A."/>
            <person name="Giacobazzi E."/>
            <person name="Serpini G.F."/>
            <person name="Tagliazucchi S."/>
            <person name="Fabio A."/>
            <person name="Bettua C."/>
            <person name="Bertorelli R."/>
            <person name="Frascaro F."/>
            <person name="De Sanctis V."/>
            <person name="Pecorari M."/>
            <person name="Jousson O."/>
            <person name="Segata N."/>
            <person name="Cirillo D.M."/>
        </authorList>
    </citation>
    <scope>NUCLEOTIDE SEQUENCE [LARGE SCALE GENOMIC DNA]</scope>
    <source>
        <strain evidence="1 2">CIP1034565</strain>
    </source>
</reference>
<dbReference type="InterPro" id="IPR003615">
    <property type="entry name" value="HNH_nuc"/>
</dbReference>
<keyword evidence="2" id="KW-1185">Reference proteome</keyword>
<feature type="non-terminal residue" evidence="1">
    <location>
        <position position="1"/>
    </location>
</feature>
<organism evidence="1 2">
    <name type="scientific">Mycolicibacterium brumae</name>
    <dbReference type="NCBI Taxonomy" id="85968"/>
    <lineage>
        <taxon>Bacteria</taxon>
        <taxon>Bacillati</taxon>
        <taxon>Actinomycetota</taxon>
        <taxon>Actinomycetes</taxon>
        <taxon>Mycobacteriales</taxon>
        <taxon>Mycobacteriaceae</taxon>
        <taxon>Mycolicibacterium</taxon>
    </lineage>
</organism>
<dbReference type="EMBL" id="PDCN02000023">
    <property type="protein sequence ID" value="PIB73860.1"/>
    <property type="molecule type" value="Genomic_DNA"/>
</dbReference>
<protein>
    <recommendedName>
        <fullName evidence="3">HNH endonuclease</fullName>
    </recommendedName>
</protein>
<evidence type="ECO:0008006" key="3">
    <source>
        <dbReference type="Google" id="ProtNLM"/>
    </source>
</evidence>
<sequence>RQWPPPRDPAPTGNAVILGSGHLSTPELAELVRTGATITALRPIGAAPEPRHRPSDRLSWFIRARDLTCSFPGCDRPAEQCDLDHVDP</sequence>
<name>A0A2G5P6Y5_9MYCO</name>
<gene>
    <name evidence="1" type="ORF">CQY22_015330</name>
</gene>
<evidence type="ECO:0000313" key="1">
    <source>
        <dbReference type="EMBL" id="PIB73860.1"/>
    </source>
</evidence>
<accession>A0A2G5P6Y5</accession>
<comment type="caution">
    <text evidence="1">The sequence shown here is derived from an EMBL/GenBank/DDBJ whole genome shotgun (WGS) entry which is preliminary data.</text>
</comment>
<dbReference type="RefSeq" id="WP_165782310.1">
    <property type="nucleotide sequence ID" value="NZ_PDCN02000023.1"/>
</dbReference>
<dbReference type="AlphaFoldDB" id="A0A2G5P6Y5"/>
<dbReference type="Proteomes" id="UP000230551">
    <property type="component" value="Unassembled WGS sequence"/>
</dbReference>